<evidence type="ECO:0000259" key="3">
    <source>
        <dbReference type="Pfam" id="PF01343"/>
    </source>
</evidence>
<dbReference type="CDD" id="cd07022">
    <property type="entry name" value="S49_Sppa_36K_type"/>
    <property type="match status" value="1"/>
</dbReference>
<dbReference type="SUPFAM" id="SSF52096">
    <property type="entry name" value="ClpP/crotonase"/>
    <property type="match status" value="1"/>
</dbReference>
<name>A0A0K1QCM9_9BACT</name>
<dbReference type="Gene3D" id="3.90.226.10">
    <property type="entry name" value="2-enoyl-CoA Hydratase, Chain A, domain 1"/>
    <property type="match status" value="1"/>
</dbReference>
<organism evidence="4 5">
    <name type="scientific">Labilithrix luteola</name>
    <dbReference type="NCBI Taxonomy" id="1391654"/>
    <lineage>
        <taxon>Bacteria</taxon>
        <taxon>Pseudomonadati</taxon>
        <taxon>Myxococcota</taxon>
        <taxon>Polyangia</taxon>
        <taxon>Polyangiales</taxon>
        <taxon>Labilitrichaceae</taxon>
        <taxon>Labilithrix</taxon>
    </lineage>
</organism>
<dbReference type="InterPro" id="IPR002142">
    <property type="entry name" value="Peptidase_S49"/>
</dbReference>
<keyword evidence="5" id="KW-1185">Reference proteome</keyword>
<evidence type="ECO:0000256" key="2">
    <source>
        <dbReference type="SAM" id="MobiDB-lite"/>
    </source>
</evidence>
<dbReference type="Gene3D" id="6.20.330.10">
    <property type="match status" value="1"/>
</dbReference>
<dbReference type="RefSeq" id="WP_146653991.1">
    <property type="nucleotide sequence ID" value="NZ_CP012333.1"/>
</dbReference>
<evidence type="ECO:0000256" key="1">
    <source>
        <dbReference type="ARBA" id="ARBA00008683"/>
    </source>
</evidence>
<dbReference type="PANTHER" id="PTHR42987">
    <property type="entry name" value="PEPTIDASE S49"/>
    <property type="match status" value="1"/>
</dbReference>
<dbReference type="KEGG" id="llu:AKJ09_09848"/>
<proteinExistence type="inferred from homology"/>
<protein>
    <submittedName>
        <fullName evidence="4">Head-tail preconnector protein GP5</fullName>
    </submittedName>
</protein>
<evidence type="ECO:0000313" key="4">
    <source>
        <dbReference type="EMBL" id="AKV03185.1"/>
    </source>
</evidence>
<feature type="compositionally biased region" description="Basic and acidic residues" evidence="2">
    <location>
        <begin position="265"/>
        <end position="279"/>
    </location>
</feature>
<feature type="domain" description="Peptidase S49" evidence="3">
    <location>
        <begin position="103"/>
        <end position="248"/>
    </location>
</feature>
<dbReference type="InterPro" id="IPR033855">
    <property type="entry name" value="Protein_C"/>
</dbReference>
<dbReference type="GO" id="GO:0006508">
    <property type="term" value="P:proteolysis"/>
    <property type="evidence" value="ECO:0007669"/>
    <property type="project" value="InterPro"/>
</dbReference>
<dbReference type="GO" id="GO:0008233">
    <property type="term" value="F:peptidase activity"/>
    <property type="evidence" value="ECO:0007669"/>
    <property type="project" value="InterPro"/>
</dbReference>
<comment type="similarity">
    <text evidence="1">Belongs to the peptidase S49 family.</text>
</comment>
<feature type="region of interest" description="Disordered" evidence="2">
    <location>
        <begin position="248"/>
        <end position="335"/>
    </location>
</feature>
<dbReference type="STRING" id="1391654.AKJ09_09848"/>
<evidence type="ECO:0000313" key="5">
    <source>
        <dbReference type="Proteomes" id="UP000064967"/>
    </source>
</evidence>
<reference evidence="4 5" key="1">
    <citation type="submission" date="2015-08" db="EMBL/GenBank/DDBJ databases">
        <authorList>
            <person name="Babu N.S."/>
            <person name="Beckwith C.J."/>
            <person name="Beseler K.G."/>
            <person name="Brison A."/>
            <person name="Carone J.V."/>
            <person name="Caskin T.P."/>
            <person name="Diamond M."/>
            <person name="Durham M.E."/>
            <person name="Foxe J.M."/>
            <person name="Go M."/>
            <person name="Henderson B.A."/>
            <person name="Jones I.B."/>
            <person name="McGettigan J.A."/>
            <person name="Micheletti S.J."/>
            <person name="Nasrallah M.E."/>
            <person name="Ortiz D."/>
            <person name="Piller C.R."/>
            <person name="Privatt S.R."/>
            <person name="Schneider S.L."/>
            <person name="Sharp S."/>
            <person name="Smith T.C."/>
            <person name="Stanton J.D."/>
            <person name="Ullery H.E."/>
            <person name="Wilson R.J."/>
            <person name="Serrano M.G."/>
            <person name="Buck G."/>
            <person name="Lee V."/>
            <person name="Wang Y."/>
            <person name="Carvalho R."/>
            <person name="Voegtly L."/>
            <person name="Shi R."/>
            <person name="Duckworth R."/>
            <person name="Johnson A."/>
            <person name="Loviza R."/>
            <person name="Walstead R."/>
            <person name="Shah Z."/>
            <person name="Kiflezghi M."/>
            <person name="Wade K."/>
            <person name="Ball S.L."/>
            <person name="Bradley K.W."/>
            <person name="Asai D.J."/>
            <person name="Bowman C.A."/>
            <person name="Russell D.A."/>
            <person name="Pope W.H."/>
            <person name="Jacobs-Sera D."/>
            <person name="Hendrix R.W."/>
            <person name="Hatfull G.F."/>
        </authorList>
    </citation>
    <scope>NUCLEOTIDE SEQUENCE [LARGE SCALE GENOMIC DNA]</scope>
    <source>
        <strain evidence="4 5">DSM 27648</strain>
    </source>
</reference>
<dbReference type="AlphaFoldDB" id="A0A0K1QCM9"/>
<gene>
    <name evidence="4" type="ORF">AKJ09_09848</name>
</gene>
<accession>A0A0K1QCM9</accession>
<feature type="compositionally biased region" description="Basic and acidic residues" evidence="2">
    <location>
        <begin position="288"/>
        <end position="313"/>
    </location>
</feature>
<sequence length="470" mass="48983">MKRFLPMGLLALSADAWGMELTAGPKATKPFHLEGDFAVVKVVGPLVQHPDVDEVCDSYHGIAERFVEACKSAAPAIALKISSPGGQVAGCFELAAQMRDQAAAAGKRLVAYVDGLAASAAYALACAASEIVIPPSGVAGSIGVLHVLMDTTKLDGAMGVGYAMIASGSRKVDGNPHIALSDEARAAVQTGVDDMAERFFELVAESRRIGADAVRALEAGVFVGQKAVAAGLADRVQTFAELVSSPANQTTAHAATEESMGWKEAMQKAADEGDEDAKKALAALEADEEKKDNGDKAEGESDEKKDDGDKAEGDSNDDEQKDDKPAAKANAAAPSARIVSLDDVRAIVAENDERKALLASRSDLPKETIDSFAKLPIANLREVVKSTPRVASKGQVNAARAALAVNPTVGDPKVAASPEADKEAEELRVAMGLSSPRALTEMRIDENGVTTFPLMTPTLARERAAKKGAV</sequence>
<dbReference type="Proteomes" id="UP000064967">
    <property type="component" value="Chromosome"/>
</dbReference>
<dbReference type="InterPro" id="IPR029045">
    <property type="entry name" value="ClpP/crotonase-like_dom_sf"/>
</dbReference>
<dbReference type="OrthoDB" id="282590at2"/>
<dbReference type="EMBL" id="CP012333">
    <property type="protein sequence ID" value="AKV03185.1"/>
    <property type="molecule type" value="Genomic_DNA"/>
</dbReference>
<dbReference type="Pfam" id="PF01343">
    <property type="entry name" value="Peptidase_S49"/>
    <property type="match status" value="1"/>
</dbReference>
<dbReference type="PANTHER" id="PTHR42987:SF4">
    <property type="entry name" value="PROTEASE SOHB-RELATED"/>
    <property type="match status" value="1"/>
</dbReference>